<dbReference type="CDD" id="cd03257">
    <property type="entry name" value="ABC_NikE_OppD_transporters"/>
    <property type="match status" value="1"/>
</dbReference>
<reference evidence="7" key="1">
    <citation type="journal article" date="2019" name="Int. J. Syst. Evol. Microbiol.">
        <title>The Global Catalogue of Microorganisms (GCM) 10K type strain sequencing project: providing services to taxonomists for standard genome sequencing and annotation.</title>
        <authorList>
            <consortium name="The Broad Institute Genomics Platform"/>
            <consortium name="The Broad Institute Genome Sequencing Center for Infectious Disease"/>
            <person name="Wu L."/>
            <person name="Ma J."/>
        </authorList>
    </citation>
    <scope>NUCLEOTIDE SEQUENCE [LARGE SCALE GENOMIC DNA]</scope>
    <source>
        <strain evidence="7">CGMCC 4.7330</strain>
    </source>
</reference>
<sequence length="498" mass="51629">MNPVAEIAALSVTVGDRPLLDAVDLRVGAGEIVALVGGSGSGKTTTALALFGEFPPGAEVRGSARVAGRAAFVPQHPAAALDPVRRIGSALRELARHHGNSDAGTALHRAHLPDDRRFLRRFPHQLSGGQQQRLLIAQALLGDPVLVVADEPTTGQDPVTRAAIVDELRALRAAGIAVLVLCHDLDVVRALADRVTVLDQGRVVEQGPVAAVFTAPAAEYTRALVAAQGRPHPRPEVRAPRAGIRPEGAVGAPAARADGPVGGARLEISGLAALHHRDTVLTGITLTVEPGTCLGIVGRSGSGKTTLARCLAGLHTPATGTIRLDGTPLPRTIEARGRSGIADVQYVFQDAAGSFDRHRPILDQIARTAIRLRGLDTAQARTAAAELLERLGLPEPATARGPAHLSGGELQRAALARALLARPRLLIADEITTALDTVTRAAILDVLAGLDTTRVVIAHDLAVLARVADTVAVLHDGRLVEHGTAAAVLGAPRHASLA</sequence>
<evidence type="ECO:0000256" key="3">
    <source>
        <dbReference type="ARBA" id="ARBA00022741"/>
    </source>
</evidence>
<dbReference type="SUPFAM" id="SSF52540">
    <property type="entry name" value="P-loop containing nucleoside triphosphate hydrolases"/>
    <property type="match status" value="2"/>
</dbReference>
<comment type="caution">
    <text evidence="6">The sequence shown here is derived from an EMBL/GenBank/DDBJ whole genome shotgun (WGS) entry which is preliminary data.</text>
</comment>
<dbReference type="SMART" id="SM00382">
    <property type="entry name" value="AAA"/>
    <property type="match status" value="2"/>
</dbReference>
<keyword evidence="4 6" id="KW-0067">ATP-binding</keyword>
<evidence type="ECO:0000313" key="6">
    <source>
        <dbReference type="EMBL" id="MFC3962815.1"/>
    </source>
</evidence>
<dbReference type="PANTHER" id="PTHR43776:SF7">
    <property type="entry name" value="D,D-DIPEPTIDE TRANSPORT ATP-BINDING PROTEIN DDPF-RELATED"/>
    <property type="match status" value="1"/>
</dbReference>
<dbReference type="InterPro" id="IPR050319">
    <property type="entry name" value="ABC_transp_ATP-bind"/>
</dbReference>
<evidence type="ECO:0000256" key="2">
    <source>
        <dbReference type="ARBA" id="ARBA00022448"/>
    </source>
</evidence>
<feature type="domain" description="ABC transporter" evidence="5">
    <location>
        <begin position="5"/>
        <end position="225"/>
    </location>
</feature>
<dbReference type="InterPro" id="IPR003593">
    <property type="entry name" value="AAA+_ATPase"/>
</dbReference>
<evidence type="ECO:0000259" key="5">
    <source>
        <dbReference type="PROSITE" id="PS50893"/>
    </source>
</evidence>
<proteinExistence type="inferred from homology"/>
<keyword evidence="2" id="KW-0813">Transport</keyword>
<dbReference type="PANTHER" id="PTHR43776">
    <property type="entry name" value="TRANSPORT ATP-BINDING PROTEIN"/>
    <property type="match status" value="1"/>
</dbReference>
<organism evidence="6 7">
    <name type="scientific">Nocardia jiangsuensis</name>
    <dbReference type="NCBI Taxonomy" id="1691563"/>
    <lineage>
        <taxon>Bacteria</taxon>
        <taxon>Bacillati</taxon>
        <taxon>Actinomycetota</taxon>
        <taxon>Actinomycetes</taxon>
        <taxon>Mycobacteriales</taxon>
        <taxon>Nocardiaceae</taxon>
        <taxon>Nocardia</taxon>
    </lineage>
</organism>
<dbReference type="Gene3D" id="3.40.50.300">
    <property type="entry name" value="P-loop containing nucleotide triphosphate hydrolases"/>
    <property type="match status" value="2"/>
</dbReference>
<keyword evidence="7" id="KW-1185">Reference proteome</keyword>
<evidence type="ECO:0000256" key="1">
    <source>
        <dbReference type="ARBA" id="ARBA00005417"/>
    </source>
</evidence>
<protein>
    <submittedName>
        <fullName evidence="6">ABC transporter ATP-binding protein</fullName>
    </submittedName>
</protein>
<dbReference type="InterPro" id="IPR027417">
    <property type="entry name" value="P-loop_NTPase"/>
</dbReference>
<dbReference type="EMBL" id="JBHSAX010000013">
    <property type="protein sequence ID" value="MFC3962815.1"/>
    <property type="molecule type" value="Genomic_DNA"/>
</dbReference>
<name>A0ABV8DT03_9NOCA</name>
<comment type="similarity">
    <text evidence="1">Belongs to the ABC transporter superfamily.</text>
</comment>
<dbReference type="PROSITE" id="PS00211">
    <property type="entry name" value="ABC_TRANSPORTER_1"/>
    <property type="match status" value="2"/>
</dbReference>
<dbReference type="GO" id="GO:0005524">
    <property type="term" value="F:ATP binding"/>
    <property type="evidence" value="ECO:0007669"/>
    <property type="project" value="UniProtKB-KW"/>
</dbReference>
<accession>A0ABV8DT03</accession>
<keyword evidence="3" id="KW-0547">Nucleotide-binding</keyword>
<gene>
    <name evidence="6" type="ORF">ACFO0B_12550</name>
</gene>
<dbReference type="InterPro" id="IPR017871">
    <property type="entry name" value="ABC_transporter-like_CS"/>
</dbReference>
<evidence type="ECO:0000313" key="7">
    <source>
        <dbReference type="Proteomes" id="UP001595696"/>
    </source>
</evidence>
<dbReference type="Pfam" id="PF00005">
    <property type="entry name" value="ABC_tran"/>
    <property type="match status" value="2"/>
</dbReference>
<dbReference type="PROSITE" id="PS50893">
    <property type="entry name" value="ABC_TRANSPORTER_2"/>
    <property type="match status" value="2"/>
</dbReference>
<dbReference type="RefSeq" id="WP_378612575.1">
    <property type="nucleotide sequence ID" value="NZ_JBHSAX010000013.1"/>
</dbReference>
<dbReference type="InterPro" id="IPR003439">
    <property type="entry name" value="ABC_transporter-like_ATP-bd"/>
</dbReference>
<dbReference type="Proteomes" id="UP001595696">
    <property type="component" value="Unassembled WGS sequence"/>
</dbReference>
<feature type="domain" description="ABC transporter" evidence="5">
    <location>
        <begin position="266"/>
        <end position="498"/>
    </location>
</feature>
<evidence type="ECO:0000256" key="4">
    <source>
        <dbReference type="ARBA" id="ARBA00022840"/>
    </source>
</evidence>